<dbReference type="PANTHER" id="PTHR43429:SF1">
    <property type="entry name" value="NAD(P)H SULFUR OXIDOREDUCTASE (COA-DEPENDENT)"/>
    <property type="match status" value="1"/>
</dbReference>
<dbReference type="InterPro" id="IPR036873">
    <property type="entry name" value="Rhodanese-like_dom_sf"/>
</dbReference>
<dbReference type="PRINTS" id="PR00368">
    <property type="entry name" value="FADPNR"/>
</dbReference>
<gene>
    <name evidence="8" type="ORF">O0R46_09955</name>
</gene>
<dbReference type="Gene3D" id="3.50.50.60">
    <property type="entry name" value="FAD/NAD(P)-binding domain"/>
    <property type="match status" value="2"/>
</dbReference>
<sequence length="565" mass="62814">MKKRYIVIGGVAGGASAAARIRRLDENADIQIYDKGPDISFSNCCLPNFFSGEIKNTDDLILHNPQSFKETFNLDALTNHEVIEIKADQHKIIVRNLLTMKEFEDTYDYLILSPGAHAIKPSSIKNVDSNNVFTVKNVNDIRMIDEYLNKKNVKDVAVIGGGFIGVEVAECMRKSGKNISLVEASNQILNNFDYDMIQMLHKELYDNGIKLILSDSLVEINDSSILLKSGKVIEAQAVILAIGVKPSIDFAIKSGIKTGQTGAILVNHNYMTNLQDVYAIGDCIETFNSITNEKMKLALAGPAQKQARNVADALFGKSISNTGVIGSSCIRLFDMNAASTGLNESQCIKNNIDYRTSFVMPNDKVGLMPDANPIHLKVIYQYPSGKILGSQAIGKGNVIQRVNVIATLISMNAKLEDMKELELCYAPAFSTAKDAVNFAALAGLNYLNGEYKQISHTKVRDLVENGEYIIDVRGRDAYEKSHIIGAKNIPIEEIRNRIEEIPRDKTVYVHCRTSWNSYYVIQALKGYGFYNIVNIQGSFLALSYYEYFNDMTSDRKSILTGYNFE</sequence>
<keyword evidence="4" id="KW-0274">FAD</keyword>
<keyword evidence="3" id="KW-0285">Flavoprotein</keyword>
<feature type="domain" description="Rhodanese" evidence="7">
    <location>
        <begin position="463"/>
        <end position="547"/>
    </location>
</feature>
<dbReference type="PANTHER" id="PTHR43429">
    <property type="entry name" value="PYRIDINE NUCLEOTIDE-DISULFIDE OXIDOREDUCTASE DOMAIN-CONTAINING"/>
    <property type="match status" value="1"/>
</dbReference>
<accession>A0ABY7JQW8</accession>
<keyword evidence="9" id="KW-1185">Reference proteome</keyword>
<evidence type="ECO:0000256" key="2">
    <source>
        <dbReference type="ARBA" id="ARBA00009130"/>
    </source>
</evidence>
<dbReference type="InterPro" id="IPR023753">
    <property type="entry name" value="FAD/NAD-binding_dom"/>
</dbReference>
<keyword evidence="5" id="KW-0560">Oxidoreductase</keyword>
<evidence type="ECO:0000256" key="6">
    <source>
        <dbReference type="ARBA" id="ARBA00023284"/>
    </source>
</evidence>
<evidence type="ECO:0000313" key="9">
    <source>
        <dbReference type="Proteomes" id="UP001164187"/>
    </source>
</evidence>
<dbReference type="Pfam" id="PF02852">
    <property type="entry name" value="Pyr_redox_dim"/>
    <property type="match status" value="1"/>
</dbReference>
<dbReference type="Gene3D" id="3.40.250.10">
    <property type="entry name" value="Rhodanese-like domain"/>
    <property type="match status" value="1"/>
</dbReference>
<proteinExistence type="inferred from homology"/>
<dbReference type="SUPFAM" id="SSF52821">
    <property type="entry name" value="Rhodanese/Cell cycle control phosphatase"/>
    <property type="match status" value="1"/>
</dbReference>
<comment type="cofactor">
    <cofactor evidence="1">
        <name>FAD</name>
        <dbReference type="ChEBI" id="CHEBI:57692"/>
    </cofactor>
</comment>
<dbReference type="EMBL" id="CP114052">
    <property type="protein sequence ID" value="WAW14894.1"/>
    <property type="molecule type" value="Genomic_DNA"/>
</dbReference>
<evidence type="ECO:0000256" key="3">
    <source>
        <dbReference type="ARBA" id="ARBA00022630"/>
    </source>
</evidence>
<dbReference type="Pfam" id="PF00581">
    <property type="entry name" value="Rhodanese"/>
    <property type="match status" value="1"/>
</dbReference>
<dbReference type="Proteomes" id="UP001164187">
    <property type="component" value="Chromosome"/>
</dbReference>
<name>A0ABY7JQW8_9FIRM</name>
<evidence type="ECO:0000256" key="1">
    <source>
        <dbReference type="ARBA" id="ARBA00001974"/>
    </source>
</evidence>
<dbReference type="InterPro" id="IPR050260">
    <property type="entry name" value="FAD-bd_OxRdtase"/>
</dbReference>
<organism evidence="8 9">
    <name type="scientific">Peptostreptococcus equinus</name>
    <dbReference type="NCBI Taxonomy" id="3003601"/>
    <lineage>
        <taxon>Bacteria</taxon>
        <taxon>Bacillati</taxon>
        <taxon>Bacillota</taxon>
        <taxon>Clostridia</taxon>
        <taxon>Peptostreptococcales</taxon>
        <taxon>Peptostreptococcaceae</taxon>
        <taxon>Peptostreptococcus</taxon>
    </lineage>
</organism>
<dbReference type="PROSITE" id="PS50206">
    <property type="entry name" value="RHODANESE_3"/>
    <property type="match status" value="1"/>
</dbReference>
<dbReference type="InterPro" id="IPR016156">
    <property type="entry name" value="FAD/NAD-linked_Rdtase_dimer_sf"/>
</dbReference>
<dbReference type="InterPro" id="IPR004099">
    <property type="entry name" value="Pyr_nucl-diS_OxRdtase_dimer"/>
</dbReference>
<dbReference type="SUPFAM" id="SSF51905">
    <property type="entry name" value="FAD/NAD(P)-binding domain"/>
    <property type="match status" value="2"/>
</dbReference>
<dbReference type="SUPFAM" id="SSF55424">
    <property type="entry name" value="FAD/NAD-linked reductases, dimerisation (C-terminal) domain"/>
    <property type="match status" value="1"/>
</dbReference>
<evidence type="ECO:0000256" key="5">
    <source>
        <dbReference type="ARBA" id="ARBA00023002"/>
    </source>
</evidence>
<dbReference type="InterPro" id="IPR036188">
    <property type="entry name" value="FAD/NAD-bd_sf"/>
</dbReference>
<keyword evidence="6" id="KW-0676">Redox-active center</keyword>
<dbReference type="RefSeq" id="WP_269311587.1">
    <property type="nucleotide sequence ID" value="NZ_CP114052.1"/>
</dbReference>
<evidence type="ECO:0000259" key="7">
    <source>
        <dbReference type="PROSITE" id="PS50206"/>
    </source>
</evidence>
<reference evidence="8" key="1">
    <citation type="submission" date="2022-12" db="EMBL/GenBank/DDBJ databases">
        <title>Peptostreptococcus.</title>
        <authorList>
            <person name="Lee S.H."/>
        </authorList>
    </citation>
    <scope>NUCLEOTIDE SEQUENCE</scope>
    <source>
        <strain evidence="8">CBA3647</strain>
    </source>
</reference>
<dbReference type="InterPro" id="IPR001763">
    <property type="entry name" value="Rhodanese-like_dom"/>
</dbReference>
<evidence type="ECO:0000256" key="4">
    <source>
        <dbReference type="ARBA" id="ARBA00022827"/>
    </source>
</evidence>
<comment type="similarity">
    <text evidence="2">Belongs to the class-III pyridine nucleotide-disulfide oxidoreductase family.</text>
</comment>
<dbReference type="PRINTS" id="PR00411">
    <property type="entry name" value="PNDRDTASEI"/>
</dbReference>
<dbReference type="CDD" id="cd00158">
    <property type="entry name" value="RHOD"/>
    <property type="match status" value="1"/>
</dbReference>
<dbReference type="SMART" id="SM00450">
    <property type="entry name" value="RHOD"/>
    <property type="match status" value="1"/>
</dbReference>
<evidence type="ECO:0000313" key="8">
    <source>
        <dbReference type="EMBL" id="WAW14894.1"/>
    </source>
</evidence>
<protein>
    <submittedName>
        <fullName evidence="8">FAD-dependent oxidoreductase</fullName>
    </submittedName>
</protein>
<dbReference type="Pfam" id="PF07992">
    <property type="entry name" value="Pyr_redox_2"/>
    <property type="match status" value="1"/>
</dbReference>